<reference evidence="7" key="1">
    <citation type="submission" date="2023-02" db="EMBL/GenBank/DDBJ databases">
        <title>Genome of toxic invasive species Heracleum sosnowskyi carries increased number of genes despite the absence of recent whole-genome duplications.</title>
        <authorList>
            <person name="Schelkunov M."/>
            <person name="Shtratnikova V."/>
            <person name="Makarenko M."/>
            <person name="Klepikova A."/>
            <person name="Omelchenko D."/>
            <person name="Novikova G."/>
            <person name="Obukhova E."/>
            <person name="Bogdanov V."/>
            <person name="Penin A."/>
            <person name="Logacheva M."/>
        </authorList>
    </citation>
    <scope>NUCLEOTIDE SEQUENCE</scope>
    <source>
        <strain evidence="7">Hsosn_3</strain>
        <tissue evidence="7">Leaf</tissue>
    </source>
</reference>
<sequence>MRNLESVIGEPPITMISDSVAVTEHNINGGNLYGWLISCHGFWHNIGLIVPSFMFVMFLVVQAKKSFVKLSSGRSLVIIAYYGLLWVVSLFNLAWCLLQAWECTSARHTPWNILSLFTDAGMLFLEVSLVAFLLQGNHASGKEALTKTFVVSGLVVAFDTLLKAIYLYGFSVPLFIDDGESTSRVKWGLWVIHKLLLTAVYGVILFMYNSDWRERLPARPAFYKYAAIMFCLNVTASLACLLLTGHGASFGAWLYGVTIVCYHALYLPLLYVTFLADFFEEDALNLESVYYSEMKDAGFFDADWEL</sequence>
<evidence type="ECO:0000256" key="1">
    <source>
        <dbReference type="ARBA" id="ARBA00004141"/>
    </source>
</evidence>
<organism evidence="7 8">
    <name type="scientific">Heracleum sosnowskyi</name>
    <dbReference type="NCBI Taxonomy" id="360622"/>
    <lineage>
        <taxon>Eukaryota</taxon>
        <taxon>Viridiplantae</taxon>
        <taxon>Streptophyta</taxon>
        <taxon>Embryophyta</taxon>
        <taxon>Tracheophyta</taxon>
        <taxon>Spermatophyta</taxon>
        <taxon>Magnoliopsida</taxon>
        <taxon>eudicotyledons</taxon>
        <taxon>Gunneridae</taxon>
        <taxon>Pentapetalae</taxon>
        <taxon>asterids</taxon>
        <taxon>campanulids</taxon>
        <taxon>Apiales</taxon>
        <taxon>Apiaceae</taxon>
        <taxon>Apioideae</taxon>
        <taxon>apioid superclade</taxon>
        <taxon>Tordylieae</taxon>
        <taxon>Tordyliinae</taxon>
        <taxon>Heracleum</taxon>
    </lineage>
</organism>
<evidence type="ECO:0000256" key="4">
    <source>
        <dbReference type="ARBA" id="ARBA00022989"/>
    </source>
</evidence>
<comment type="similarity">
    <text evidence="2">Belongs to the UPF0359 family.</text>
</comment>
<keyword evidence="4 6" id="KW-1133">Transmembrane helix</keyword>
<evidence type="ECO:0000313" key="8">
    <source>
        <dbReference type="Proteomes" id="UP001237642"/>
    </source>
</evidence>
<feature type="transmembrane region" description="Helical" evidence="6">
    <location>
        <begin position="187"/>
        <end position="209"/>
    </location>
</feature>
<feature type="transmembrane region" description="Helical" evidence="6">
    <location>
        <begin position="146"/>
        <end position="167"/>
    </location>
</feature>
<reference evidence="7" key="2">
    <citation type="submission" date="2023-05" db="EMBL/GenBank/DDBJ databases">
        <authorList>
            <person name="Schelkunov M.I."/>
        </authorList>
    </citation>
    <scope>NUCLEOTIDE SEQUENCE</scope>
    <source>
        <strain evidence="7">Hsosn_3</strain>
        <tissue evidence="7">Leaf</tissue>
    </source>
</reference>
<comment type="caution">
    <text evidence="7">The sequence shown here is derived from an EMBL/GenBank/DDBJ whole genome shotgun (WGS) entry which is preliminary data.</text>
</comment>
<feature type="transmembrane region" description="Helical" evidence="6">
    <location>
        <begin position="75"/>
        <end position="101"/>
    </location>
</feature>
<gene>
    <name evidence="7" type="ORF">POM88_036686</name>
</gene>
<proteinExistence type="inferred from homology"/>
<evidence type="ECO:0000256" key="2">
    <source>
        <dbReference type="ARBA" id="ARBA00010125"/>
    </source>
</evidence>
<dbReference type="InterPro" id="IPR018781">
    <property type="entry name" value="TPRA1/CAND2/CAND8"/>
</dbReference>
<feature type="transmembrane region" description="Helical" evidence="6">
    <location>
        <begin position="250"/>
        <end position="272"/>
    </location>
</feature>
<feature type="transmembrane region" description="Helical" evidence="6">
    <location>
        <begin position="113"/>
        <end position="134"/>
    </location>
</feature>
<name>A0AAD8MF90_9APIA</name>
<evidence type="ECO:0000313" key="7">
    <source>
        <dbReference type="EMBL" id="KAK1370594.1"/>
    </source>
</evidence>
<keyword evidence="3 6" id="KW-0812">Transmembrane</keyword>
<dbReference type="EMBL" id="JAUIZM010000008">
    <property type="protein sequence ID" value="KAK1370594.1"/>
    <property type="molecule type" value="Genomic_DNA"/>
</dbReference>
<evidence type="ECO:0000256" key="6">
    <source>
        <dbReference type="SAM" id="Phobius"/>
    </source>
</evidence>
<dbReference type="GO" id="GO:0005886">
    <property type="term" value="C:plasma membrane"/>
    <property type="evidence" value="ECO:0007669"/>
    <property type="project" value="TreeGrafter"/>
</dbReference>
<dbReference type="Proteomes" id="UP001237642">
    <property type="component" value="Unassembled WGS sequence"/>
</dbReference>
<keyword evidence="8" id="KW-1185">Reference proteome</keyword>
<dbReference type="PANTHER" id="PTHR15876:SF8">
    <property type="entry name" value="TRANSMEMBRANE PROTEIN ADIPOCYTE-ASSOCIATED 1"/>
    <property type="match status" value="1"/>
</dbReference>
<dbReference type="AlphaFoldDB" id="A0AAD8MF90"/>
<keyword evidence="5 6" id="KW-0472">Membrane</keyword>
<comment type="subcellular location">
    <subcellularLocation>
        <location evidence="1">Membrane</location>
        <topology evidence="1">Multi-pass membrane protein</topology>
    </subcellularLocation>
</comment>
<dbReference type="Pfam" id="PF10160">
    <property type="entry name" value="Tmemb_40"/>
    <property type="match status" value="1"/>
</dbReference>
<feature type="transmembrane region" description="Helical" evidence="6">
    <location>
        <begin position="42"/>
        <end position="63"/>
    </location>
</feature>
<dbReference type="PANTHER" id="PTHR15876">
    <property type="entry name" value="TRANSMEMBRANE PROTEIN ADIPOCYTE-ASSOCIATED 1"/>
    <property type="match status" value="1"/>
</dbReference>
<dbReference type="GO" id="GO:0004930">
    <property type="term" value="F:G protein-coupled receptor activity"/>
    <property type="evidence" value="ECO:0007669"/>
    <property type="project" value="TreeGrafter"/>
</dbReference>
<accession>A0AAD8MF90</accession>
<evidence type="ECO:0000256" key="3">
    <source>
        <dbReference type="ARBA" id="ARBA00022692"/>
    </source>
</evidence>
<feature type="transmembrane region" description="Helical" evidence="6">
    <location>
        <begin position="221"/>
        <end position="244"/>
    </location>
</feature>
<evidence type="ECO:0000256" key="5">
    <source>
        <dbReference type="ARBA" id="ARBA00023136"/>
    </source>
</evidence>
<protein>
    <submittedName>
        <fullName evidence="7">Transmembrane protein adipocyte-associated 1-like</fullName>
    </submittedName>
</protein>